<organism evidence="2 3">
    <name type="scientific">Desulfurispirillum indicum (strain ATCC BAA-1389 / DSM 22839 / S5)</name>
    <dbReference type="NCBI Taxonomy" id="653733"/>
    <lineage>
        <taxon>Bacteria</taxon>
        <taxon>Pseudomonadati</taxon>
        <taxon>Chrysiogenota</taxon>
        <taxon>Chrysiogenia</taxon>
        <taxon>Chrysiogenales</taxon>
        <taxon>Chrysiogenaceae</taxon>
        <taxon>Desulfurispirillum</taxon>
    </lineage>
</organism>
<evidence type="ECO:0000313" key="3">
    <source>
        <dbReference type="Proteomes" id="UP000002572"/>
    </source>
</evidence>
<evidence type="ECO:0000256" key="1">
    <source>
        <dbReference type="SAM" id="Phobius"/>
    </source>
</evidence>
<accession>E6W133</accession>
<dbReference type="AlphaFoldDB" id="E6W133"/>
<dbReference type="STRING" id="653733.Selin_0617"/>
<dbReference type="InParanoid" id="E6W133"/>
<dbReference type="EMBL" id="CP002432">
    <property type="protein sequence ID" value="ADU65365.1"/>
    <property type="molecule type" value="Genomic_DNA"/>
</dbReference>
<keyword evidence="3" id="KW-1185">Reference proteome</keyword>
<reference evidence="2 3" key="1">
    <citation type="submission" date="2010-12" db="EMBL/GenBank/DDBJ databases">
        <title>Complete sequence of Desulfurispirillum indicum S5.</title>
        <authorList>
            <consortium name="US DOE Joint Genome Institute"/>
            <person name="Lucas S."/>
            <person name="Copeland A."/>
            <person name="Lapidus A."/>
            <person name="Cheng J.-F."/>
            <person name="Goodwin L."/>
            <person name="Pitluck S."/>
            <person name="Chertkov O."/>
            <person name="Held B."/>
            <person name="Detter J.C."/>
            <person name="Han C."/>
            <person name="Tapia R."/>
            <person name="Land M."/>
            <person name="Hauser L."/>
            <person name="Kyrpides N."/>
            <person name="Ivanova N."/>
            <person name="Mikhailova N."/>
            <person name="Haggblom M."/>
            <person name="Rauschenbach I."/>
            <person name="Bini E."/>
            <person name="Woyke T."/>
        </authorList>
    </citation>
    <scope>NUCLEOTIDE SEQUENCE [LARGE SCALE GENOMIC DNA]</scope>
    <source>
        <strain evidence="3">ATCC BAA-1389 / DSM 22839 / S5</strain>
    </source>
</reference>
<keyword evidence="1" id="KW-1133">Transmembrane helix</keyword>
<proteinExistence type="predicted"/>
<dbReference type="HOGENOM" id="CLU_2141864_0_0_0"/>
<evidence type="ECO:0000313" key="2">
    <source>
        <dbReference type="EMBL" id="ADU65365.1"/>
    </source>
</evidence>
<name>E6W133_DESIS</name>
<sequence length="112" mass="12698">MGWLRGISISKRLYLGFGGLFVFLMLAVLLTARIQTLQMSHAAEQRELNSHFQGIMNQIEAQRQLSIVLSEAVAAMPLAQEMFVREDREGLAELFSVGEGAFWCRCRSVYRT</sequence>
<protein>
    <submittedName>
        <fullName evidence="2">Uncharacterized protein</fullName>
    </submittedName>
</protein>
<dbReference type="Proteomes" id="UP000002572">
    <property type="component" value="Chromosome"/>
</dbReference>
<dbReference type="KEGG" id="din:Selin_0617"/>
<feature type="transmembrane region" description="Helical" evidence="1">
    <location>
        <begin position="12"/>
        <end position="32"/>
    </location>
</feature>
<keyword evidence="1" id="KW-0812">Transmembrane</keyword>
<gene>
    <name evidence="2" type="ordered locus">Selin_0617</name>
</gene>
<keyword evidence="1" id="KW-0472">Membrane</keyword>